<proteinExistence type="inferred from homology"/>
<dbReference type="InterPro" id="IPR001933">
    <property type="entry name" value="NPY4_rcpt"/>
</dbReference>
<evidence type="ECO:0000259" key="16">
    <source>
        <dbReference type="PROSITE" id="PS50262"/>
    </source>
</evidence>
<evidence type="ECO:0000313" key="18">
    <source>
        <dbReference type="Proteomes" id="UP001488838"/>
    </source>
</evidence>
<keyword evidence="12 14" id="KW-0807">Transducer</keyword>
<reference evidence="17 18" key="1">
    <citation type="journal article" date="2023" name="bioRxiv">
        <title>Conserved and derived expression patterns and positive selection on dental genes reveal complex evolutionary context of ever-growing rodent molars.</title>
        <authorList>
            <person name="Calamari Z.T."/>
            <person name="Song A."/>
            <person name="Cohen E."/>
            <person name="Akter M."/>
            <person name="Roy R.D."/>
            <person name="Hallikas O."/>
            <person name="Christensen M.M."/>
            <person name="Li P."/>
            <person name="Marangoni P."/>
            <person name="Jernvall J."/>
            <person name="Klein O.D."/>
        </authorList>
    </citation>
    <scope>NUCLEOTIDE SEQUENCE [LARGE SCALE GENOMIC DNA]</scope>
    <source>
        <strain evidence="17">V071</strain>
    </source>
</reference>
<evidence type="ECO:0000256" key="15">
    <source>
        <dbReference type="SAM" id="Phobius"/>
    </source>
</evidence>
<evidence type="ECO:0000256" key="3">
    <source>
        <dbReference type="ARBA" id="ARBA00022475"/>
    </source>
</evidence>
<evidence type="ECO:0000256" key="8">
    <source>
        <dbReference type="ARBA" id="ARBA00023139"/>
    </source>
</evidence>
<evidence type="ECO:0000256" key="13">
    <source>
        <dbReference type="ARBA" id="ARBA00023288"/>
    </source>
</evidence>
<gene>
    <name evidence="17" type="ORF">U0070_013940</name>
</gene>
<evidence type="ECO:0000256" key="1">
    <source>
        <dbReference type="ARBA" id="ARBA00004651"/>
    </source>
</evidence>
<dbReference type="PRINTS" id="PR01012">
    <property type="entry name" value="NRPEPTIDEYR"/>
</dbReference>
<evidence type="ECO:0000256" key="9">
    <source>
        <dbReference type="ARBA" id="ARBA00023157"/>
    </source>
</evidence>
<keyword evidence="6 14" id="KW-0297">G-protein coupled receptor</keyword>
<keyword evidence="10 14" id="KW-0675">Receptor</keyword>
<keyword evidence="4 14" id="KW-0812">Transmembrane</keyword>
<keyword evidence="11" id="KW-0325">Glycoprotein</keyword>
<feature type="transmembrane region" description="Helical" evidence="15">
    <location>
        <begin position="334"/>
        <end position="352"/>
    </location>
</feature>
<evidence type="ECO:0000256" key="14">
    <source>
        <dbReference type="RuleBase" id="RU000688"/>
    </source>
</evidence>
<dbReference type="GO" id="GO:0042923">
    <property type="term" value="F:neuropeptide binding"/>
    <property type="evidence" value="ECO:0007669"/>
    <property type="project" value="TreeGrafter"/>
</dbReference>
<keyword evidence="8" id="KW-0564">Palmitate</keyword>
<comment type="caution">
    <text evidence="17">The sequence shown here is derived from an EMBL/GenBank/DDBJ whole genome shotgun (WGS) entry which is preliminary data.</text>
</comment>
<dbReference type="SUPFAM" id="SSF81321">
    <property type="entry name" value="Family A G protein-coupled receptor-like"/>
    <property type="match status" value="1"/>
</dbReference>
<evidence type="ECO:0000256" key="12">
    <source>
        <dbReference type="ARBA" id="ARBA00023224"/>
    </source>
</evidence>
<keyword evidence="13" id="KW-0449">Lipoprotein</keyword>
<accession>A0AAW0I278</accession>
<feature type="transmembrane region" description="Helical" evidence="15">
    <location>
        <begin position="147"/>
        <end position="173"/>
    </location>
</feature>
<dbReference type="InterPro" id="IPR017452">
    <property type="entry name" value="GPCR_Rhodpsn_7TM"/>
</dbReference>
<dbReference type="EMBL" id="JBBHLL010000243">
    <property type="protein sequence ID" value="KAK7808258.1"/>
    <property type="molecule type" value="Genomic_DNA"/>
</dbReference>
<evidence type="ECO:0000256" key="6">
    <source>
        <dbReference type="ARBA" id="ARBA00023040"/>
    </source>
</evidence>
<dbReference type="PANTHER" id="PTHR24235:SF25">
    <property type="entry name" value="NEUROPEPTIDE Y RECEPTOR TYPE 4-RELATED"/>
    <property type="match status" value="1"/>
</dbReference>
<protein>
    <recommendedName>
        <fullName evidence="16">G-protein coupled receptors family 1 profile domain-containing protein</fullName>
    </recommendedName>
</protein>
<comment type="subcellular location">
    <subcellularLocation>
        <location evidence="1">Cell membrane</location>
        <topology evidence="1">Multi-pass membrane protein</topology>
    </subcellularLocation>
</comment>
<feature type="transmembrane region" description="Helical" evidence="15">
    <location>
        <begin position="185"/>
        <end position="206"/>
    </location>
</feature>
<dbReference type="InterPro" id="IPR000611">
    <property type="entry name" value="NPY_rcpt"/>
</dbReference>
<dbReference type="PRINTS" id="PR00237">
    <property type="entry name" value="GPCRRHODOPSN"/>
</dbReference>
<keyword evidence="3" id="KW-1003">Cell membrane</keyword>
<dbReference type="PRINTS" id="PR01015">
    <property type="entry name" value="NRPEPTIDEY4R"/>
</dbReference>
<dbReference type="InterPro" id="IPR000276">
    <property type="entry name" value="GPCR_Rhodpsn"/>
</dbReference>
<dbReference type="CDD" id="cd15397">
    <property type="entry name" value="7tmA_NPY4R"/>
    <property type="match status" value="1"/>
</dbReference>
<feature type="transmembrane region" description="Helical" evidence="15">
    <location>
        <begin position="372"/>
        <end position="394"/>
    </location>
</feature>
<dbReference type="AlphaFoldDB" id="A0AAW0I278"/>
<evidence type="ECO:0000256" key="5">
    <source>
        <dbReference type="ARBA" id="ARBA00022989"/>
    </source>
</evidence>
<sequence length="444" mass="50443">MAVFIFTVRHLRNKDDRVLESETKPQSSSSDKAAPLNWASSLAFLDLLTPTMNTSHFPASLFLDLLIPTMNTSHLPASLFPEFLQGKNGTNPLGFLYNFSDGCQDSVDLLVFIITTYSIETILGVLGNLCLIYVTTRQKEKSNVTNVLIANLAFSDFLMCLICQPLTATYTIMDYWIFGEVLCKMLTFIQCMSVTVSILSLVLVALERHQLIIHPTGWKPSVFQAYLGIMIIWFISCFLSLPFLANSILSDLFHRNHSKAVEFLEDKVVCIVFWPSDHHRLIYTTFLLLFQYSGPLVFILVCYVRIYQRLRRQRQVFRRDTCGSRVGQMKRINGMLMAMVAAFAVLWLPLHVFNTLEDWYQEAIPACHGNLIFLICHMLAMASTCVNPFIYGFLNTNFKKDVKALVLTCHCRSPRGESEHLPLSTVHTDLSKGSLRLGSKSNFI</sequence>
<evidence type="ECO:0000313" key="17">
    <source>
        <dbReference type="EMBL" id="KAK7808258.1"/>
    </source>
</evidence>
<feature type="transmembrane region" description="Helical" evidence="15">
    <location>
        <begin position="109"/>
        <end position="135"/>
    </location>
</feature>
<evidence type="ECO:0000256" key="4">
    <source>
        <dbReference type="ARBA" id="ARBA00022692"/>
    </source>
</evidence>
<dbReference type="PROSITE" id="PS00237">
    <property type="entry name" value="G_PROTEIN_RECEP_F1_1"/>
    <property type="match status" value="1"/>
</dbReference>
<feature type="transmembrane region" description="Helical" evidence="15">
    <location>
        <begin position="281"/>
        <end position="304"/>
    </location>
</feature>
<dbReference type="GO" id="GO:0043005">
    <property type="term" value="C:neuron projection"/>
    <property type="evidence" value="ECO:0007669"/>
    <property type="project" value="TreeGrafter"/>
</dbReference>
<keyword evidence="9" id="KW-1015">Disulfide bond</keyword>
<comment type="similarity">
    <text evidence="2 14">Belongs to the G-protein coupled receptor 1 family.</text>
</comment>
<evidence type="ECO:0000256" key="11">
    <source>
        <dbReference type="ARBA" id="ARBA00023180"/>
    </source>
</evidence>
<evidence type="ECO:0000256" key="7">
    <source>
        <dbReference type="ARBA" id="ARBA00023136"/>
    </source>
</evidence>
<dbReference type="FunFam" id="1.20.1070.10:FF:000062">
    <property type="entry name" value="Neuropeptide Y receptor type 1"/>
    <property type="match status" value="1"/>
</dbReference>
<dbReference type="Gene3D" id="1.20.1070.10">
    <property type="entry name" value="Rhodopsin 7-helix transmembrane proteins"/>
    <property type="match status" value="1"/>
</dbReference>
<feature type="domain" description="G-protein coupled receptors family 1 profile" evidence="16">
    <location>
        <begin position="127"/>
        <end position="391"/>
    </location>
</feature>
<keyword evidence="7 15" id="KW-0472">Membrane</keyword>
<evidence type="ECO:0000256" key="2">
    <source>
        <dbReference type="ARBA" id="ARBA00010663"/>
    </source>
</evidence>
<keyword evidence="18" id="KW-1185">Reference proteome</keyword>
<dbReference type="PROSITE" id="PS50262">
    <property type="entry name" value="G_PROTEIN_RECEP_F1_2"/>
    <property type="match status" value="1"/>
</dbReference>
<dbReference type="GO" id="GO:0005886">
    <property type="term" value="C:plasma membrane"/>
    <property type="evidence" value="ECO:0007669"/>
    <property type="project" value="UniProtKB-SubCell"/>
</dbReference>
<dbReference type="PANTHER" id="PTHR24235">
    <property type="entry name" value="NEUROPEPTIDE Y RECEPTOR"/>
    <property type="match status" value="1"/>
</dbReference>
<name>A0AAW0I278_MYOGA</name>
<keyword evidence="5 15" id="KW-1133">Transmembrane helix</keyword>
<dbReference type="Pfam" id="PF00001">
    <property type="entry name" value="7tm_1"/>
    <property type="match status" value="1"/>
</dbReference>
<evidence type="ECO:0000256" key="10">
    <source>
        <dbReference type="ARBA" id="ARBA00023170"/>
    </source>
</evidence>
<dbReference type="GO" id="GO:0001602">
    <property type="term" value="F:pancreatic polypeptide receptor activity"/>
    <property type="evidence" value="ECO:0007669"/>
    <property type="project" value="TreeGrafter"/>
</dbReference>
<dbReference type="Proteomes" id="UP001488838">
    <property type="component" value="Unassembled WGS sequence"/>
</dbReference>
<organism evidence="17 18">
    <name type="scientific">Myodes glareolus</name>
    <name type="common">Bank vole</name>
    <name type="synonym">Clethrionomys glareolus</name>
    <dbReference type="NCBI Taxonomy" id="447135"/>
    <lineage>
        <taxon>Eukaryota</taxon>
        <taxon>Metazoa</taxon>
        <taxon>Chordata</taxon>
        <taxon>Craniata</taxon>
        <taxon>Vertebrata</taxon>
        <taxon>Euteleostomi</taxon>
        <taxon>Mammalia</taxon>
        <taxon>Eutheria</taxon>
        <taxon>Euarchontoglires</taxon>
        <taxon>Glires</taxon>
        <taxon>Rodentia</taxon>
        <taxon>Myomorpha</taxon>
        <taxon>Muroidea</taxon>
        <taxon>Cricetidae</taxon>
        <taxon>Arvicolinae</taxon>
        <taxon>Myodes</taxon>
    </lineage>
</organism>
<feature type="transmembrane region" description="Helical" evidence="15">
    <location>
        <begin position="226"/>
        <end position="245"/>
    </location>
</feature>